<dbReference type="EMBL" id="CAUYUJ010012224">
    <property type="protein sequence ID" value="CAK0833483.1"/>
    <property type="molecule type" value="Genomic_DNA"/>
</dbReference>
<evidence type="ECO:0000256" key="1">
    <source>
        <dbReference type="ARBA" id="ARBA00022705"/>
    </source>
</evidence>
<dbReference type="InterPro" id="IPR002562">
    <property type="entry name" value="3'-5'_exonuclease_dom"/>
</dbReference>
<dbReference type="InterPro" id="IPR001199">
    <property type="entry name" value="Cyt_B5-like_heme/steroid-bd"/>
</dbReference>
<protein>
    <recommendedName>
        <fullName evidence="7">DNA-directed DNA polymerase</fullName>
    </recommendedName>
</protein>
<dbReference type="SMART" id="SM00482">
    <property type="entry name" value="POLAc"/>
    <property type="match status" value="1"/>
</dbReference>
<dbReference type="SMART" id="SM00474">
    <property type="entry name" value="35EXOc"/>
    <property type="match status" value="1"/>
</dbReference>
<name>A0ABN9SNS6_9DINO</name>
<dbReference type="Pfam" id="PF00173">
    <property type="entry name" value="Cyt-b5"/>
    <property type="match status" value="1"/>
</dbReference>
<keyword evidence="6" id="KW-1185">Reference proteome</keyword>
<evidence type="ECO:0000256" key="2">
    <source>
        <dbReference type="SAM" id="MobiDB-lite"/>
    </source>
</evidence>
<dbReference type="PANTHER" id="PTHR10133:SF27">
    <property type="entry name" value="DNA POLYMERASE NU"/>
    <property type="match status" value="1"/>
</dbReference>
<feature type="domain" description="SAP" evidence="4">
    <location>
        <begin position="358"/>
        <end position="392"/>
    </location>
</feature>
<feature type="domain" description="Cytochrome b5 heme-binding" evidence="3">
    <location>
        <begin position="110"/>
        <end position="193"/>
    </location>
</feature>
<evidence type="ECO:0000313" key="6">
    <source>
        <dbReference type="Proteomes" id="UP001189429"/>
    </source>
</evidence>
<dbReference type="Gene3D" id="1.20.1060.10">
    <property type="entry name" value="Taq DNA Polymerase, Chain T, domain 4"/>
    <property type="match status" value="1"/>
</dbReference>
<dbReference type="SMART" id="SM01117">
    <property type="entry name" value="Cyt-b5"/>
    <property type="match status" value="1"/>
</dbReference>
<dbReference type="InterPro" id="IPR043502">
    <property type="entry name" value="DNA/RNA_pol_sf"/>
</dbReference>
<feature type="compositionally biased region" description="Low complexity" evidence="2">
    <location>
        <begin position="470"/>
        <end position="479"/>
    </location>
</feature>
<dbReference type="InterPro" id="IPR036400">
    <property type="entry name" value="Cyt_B5-like_heme/steroid_sf"/>
</dbReference>
<feature type="compositionally biased region" description="Basic and acidic residues" evidence="2">
    <location>
        <begin position="29"/>
        <end position="38"/>
    </location>
</feature>
<dbReference type="SUPFAM" id="SSF53098">
    <property type="entry name" value="Ribonuclease H-like"/>
    <property type="match status" value="1"/>
</dbReference>
<dbReference type="Pfam" id="PF01612">
    <property type="entry name" value="DNA_pol_A_exo1"/>
    <property type="match status" value="1"/>
</dbReference>
<dbReference type="SUPFAM" id="SSF55856">
    <property type="entry name" value="Cytochrome b5-like heme/steroid binding domain"/>
    <property type="match status" value="1"/>
</dbReference>
<sequence>MADTRHLPLPPLPPLPFPSHLRARAQRAQMEDGEREGEPPLGVPQRDEETSRPQRRPSEASVGSSDTIFEHAVGAAEDDKVEEVRESKEATLYKQLEKFIAERHGKKGSRPTVTVEDVAKHTSFEDFWCVIDNKVFDIGPFLRGEARHPGGKSIFTRQLEVSGVEAGERFVRWHNPSGNAVRRAPDSFVGDLTGTGGQVRGVGCDAESRTTRSGFLDYDGQQGYDNRQDYRNIQAMEHYDFDSHHGDYEESVFRGRPAGGPKQGAARRRRGAALRPGGARQDLRGPTPRRRGRRVRGRHFRGALPPPGLRAAAGGVPAYGVALEEPREPEPVPPAKAKKARSLSASARGGARLDEQDLEMLTVVQLKALLRDAGLRVSGRKAELVARLQAQAPQAAEPAPPAEPTRATRARSSRAPRRRQSGEAEPEGGRQTRRQECPIAAPRARLAAEDRSAPSPGCRAVSPHAEPEQEANASEASASVLGTEGTTVVSTAGEAAAAVEKLRSLADKFHAIDTETRGWSPEMSPYRNAEVTCFSIYCGGDVDFGNGPRLWVDNLDGDGNNRHLVGLFREYLEDPNIPKVFHNFLFDRAVFANEGICVAGFAADTMHMARLEHSDRQSYSLEKLGAELLGEAWRKTPLKDLMSKHELASAEALQLSLKPGVREAWVDYSTFDTAVTWKLHDYLAGALRSMHWNERGSMLDFYQQFWRPFAEVLADIETRGMPMDVEMLQGQEARARRDLDRHHASFQDWVQKEYWSRYPGAAELDGAARELNPNSPRQMQQLLFGKGIATVASVPIGGLGLPSAVLRRGSAGNSVAGDVVRKLAGDSPESGEEGCGTALEHLGQDGCVGLSIQRRMKEITKNITGFLDPLQKFVDERGRVHSSLNIMTTTGRLASSRPNMQQLPGPGKDTYGVREAVRCADDRRFIVADYGQLDLRVLAHMTGCGDLIKALCSGTDIHSATAFNMYPHIQQAVQRGEVSLDGGSDGSPPPLKNVFRSERRSGKAVNFGIAYGLTAQGLARQLNCTLDEGQEMIDKWYQAYPGVQRWQDDVVAEAEREAARCGEEPYVTTLRGRRRRLSGLVRNGGQDQQLSASDAREQARQERWQRIVAKRQATNSPIQGGSADIVVEAMLKAHGCEELRRLEFAMVMQVHDELVFEGPAENATAALAVVKDIMERPFLDGLELKVPLVVDAKVAKTWAGGT</sequence>
<feature type="region of interest" description="Disordered" evidence="2">
    <location>
        <begin position="203"/>
        <end position="223"/>
    </location>
</feature>
<dbReference type="SMART" id="SM00513">
    <property type="entry name" value="SAP"/>
    <property type="match status" value="1"/>
</dbReference>
<feature type="compositionally biased region" description="Basic and acidic residues" evidence="2">
    <location>
        <begin position="45"/>
        <end position="58"/>
    </location>
</feature>
<dbReference type="SUPFAM" id="SSF56672">
    <property type="entry name" value="DNA/RNA polymerases"/>
    <property type="match status" value="1"/>
</dbReference>
<dbReference type="InterPro" id="IPR003034">
    <property type="entry name" value="SAP_dom"/>
</dbReference>
<dbReference type="Pfam" id="PF02037">
    <property type="entry name" value="SAP"/>
    <property type="match status" value="1"/>
</dbReference>
<evidence type="ECO:0000313" key="5">
    <source>
        <dbReference type="EMBL" id="CAK0833483.1"/>
    </source>
</evidence>
<dbReference type="PROSITE" id="PS50255">
    <property type="entry name" value="CYTOCHROME_B5_2"/>
    <property type="match status" value="1"/>
</dbReference>
<dbReference type="InterPro" id="IPR036397">
    <property type="entry name" value="RNaseH_sf"/>
</dbReference>
<keyword evidence="1" id="KW-0235">DNA replication</keyword>
<evidence type="ECO:0008006" key="7">
    <source>
        <dbReference type="Google" id="ProtNLM"/>
    </source>
</evidence>
<dbReference type="PANTHER" id="PTHR10133">
    <property type="entry name" value="DNA POLYMERASE I"/>
    <property type="match status" value="1"/>
</dbReference>
<evidence type="ECO:0000259" key="3">
    <source>
        <dbReference type="PROSITE" id="PS50255"/>
    </source>
</evidence>
<dbReference type="PRINTS" id="PR00868">
    <property type="entry name" value="DNAPOLI"/>
</dbReference>
<proteinExistence type="predicted"/>
<feature type="compositionally biased region" description="Basic and acidic residues" evidence="2">
    <location>
        <begin position="427"/>
        <end position="436"/>
    </location>
</feature>
<evidence type="ECO:0000259" key="4">
    <source>
        <dbReference type="PROSITE" id="PS50800"/>
    </source>
</evidence>
<feature type="compositionally biased region" description="Low complexity" evidence="2">
    <location>
        <begin position="273"/>
        <end position="286"/>
    </location>
</feature>
<feature type="region of interest" description="Disordered" evidence="2">
    <location>
        <begin position="247"/>
        <end position="309"/>
    </location>
</feature>
<reference evidence="5" key="1">
    <citation type="submission" date="2023-10" db="EMBL/GenBank/DDBJ databases">
        <authorList>
            <person name="Chen Y."/>
            <person name="Shah S."/>
            <person name="Dougan E. K."/>
            <person name="Thang M."/>
            <person name="Chan C."/>
        </authorList>
    </citation>
    <scope>NUCLEOTIDE SEQUENCE [LARGE SCALE GENOMIC DNA]</scope>
</reference>
<gene>
    <name evidence="5" type="ORF">PCOR1329_LOCUS31180</name>
</gene>
<dbReference type="Gene3D" id="1.10.720.30">
    <property type="entry name" value="SAP domain"/>
    <property type="match status" value="1"/>
</dbReference>
<comment type="caution">
    <text evidence="5">The sequence shown here is derived from an EMBL/GenBank/DDBJ whole genome shotgun (WGS) entry which is preliminary data.</text>
</comment>
<dbReference type="PROSITE" id="PS50800">
    <property type="entry name" value="SAP"/>
    <property type="match status" value="1"/>
</dbReference>
<feature type="region of interest" description="Disordered" evidence="2">
    <location>
        <begin position="1"/>
        <end position="82"/>
    </location>
</feature>
<dbReference type="InterPro" id="IPR036361">
    <property type="entry name" value="SAP_dom_sf"/>
</dbReference>
<dbReference type="Gene3D" id="3.30.70.370">
    <property type="match status" value="1"/>
</dbReference>
<dbReference type="Pfam" id="PF00476">
    <property type="entry name" value="DNA_pol_A"/>
    <property type="match status" value="1"/>
</dbReference>
<dbReference type="Gene3D" id="3.10.120.10">
    <property type="entry name" value="Cytochrome b5-like heme/steroid binding domain"/>
    <property type="match status" value="1"/>
</dbReference>
<dbReference type="CDD" id="cd06139">
    <property type="entry name" value="DNA_polA_I_Ecoli_like_exo"/>
    <property type="match status" value="1"/>
</dbReference>
<dbReference type="Proteomes" id="UP001189429">
    <property type="component" value="Unassembled WGS sequence"/>
</dbReference>
<organism evidence="5 6">
    <name type="scientific">Prorocentrum cordatum</name>
    <dbReference type="NCBI Taxonomy" id="2364126"/>
    <lineage>
        <taxon>Eukaryota</taxon>
        <taxon>Sar</taxon>
        <taxon>Alveolata</taxon>
        <taxon>Dinophyceae</taxon>
        <taxon>Prorocentrales</taxon>
        <taxon>Prorocentraceae</taxon>
        <taxon>Prorocentrum</taxon>
    </lineage>
</organism>
<feature type="region of interest" description="Disordered" evidence="2">
    <location>
        <begin position="389"/>
        <end position="482"/>
    </location>
</feature>
<dbReference type="Gene3D" id="3.30.420.10">
    <property type="entry name" value="Ribonuclease H-like superfamily/Ribonuclease H"/>
    <property type="match status" value="1"/>
</dbReference>
<feature type="compositionally biased region" description="Pro residues" evidence="2">
    <location>
        <begin position="8"/>
        <end position="17"/>
    </location>
</feature>
<feature type="compositionally biased region" description="Basic residues" evidence="2">
    <location>
        <begin position="287"/>
        <end position="301"/>
    </location>
</feature>
<dbReference type="InterPro" id="IPR012337">
    <property type="entry name" value="RNaseH-like_sf"/>
</dbReference>
<feature type="compositionally biased region" description="Basic residues" evidence="2">
    <location>
        <begin position="408"/>
        <end position="419"/>
    </location>
</feature>
<dbReference type="Gene3D" id="1.10.150.20">
    <property type="entry name" value="5' to 3' exonuclease, C-terminal subdomain"/>
    <property type="match status" value="1"/>
</dbReference>
<dbReference type="InterPro" id="IPR002298">
    <property type="entry name" value="DNA_polymerase_A"/>
</dbReference>
<dbReference type="SUPFAM" id="SSF68906">
    <property type="entry name" value="SAP domain"/>
    <property type="match status" value="1"/>
</dbReference>
<feature type="region of interest" description="Disordered" evidence="2">
    <location>
        <begin position="325"/>
        <end position="349"/>
    </location>
</feature>
<dbReference type="InterPro" id="IPR001098">
    <property type="entry name" value="DNA-dir_DNA_pol_A_palm_dom"/>
</dbReference>
<accession>A0ABN9SNS6</accession>